<evidence type="ECO:0000313" key="4">
    <source>
        <dbReference type="Proteomes" id="UP000271098"/>
    </source>
</evidence>
<dbReference type="GO" id="GO:0005739">
    <property type="term" value="C:mitochondrion"/>
    <property type="evidence" value="ECO:0007669"/>
    <property type="project" value="TreeGrafter"/>
</dbReference>
<evidence type="ECO:0000256" key="1">
    <source>
        <dbReference type="ARBA" id="ARBA00010995"/>
    </source>
</evidence>
<dbReference type="GO" id="GO:0003951">
    <property type="term" value="F:NAD+ kinase activity"/>
    <property type="evidence" value="ECO:0007669"/>
    <property type="project" value="UniProtKB-EC"/>
</dbReference>
<proteinExistence type="inferred from homology"/>
<dbReference type="EMBL" id="UYRT01084600">
    <property type="protein sequence ID" value="VDN29068.1"/>
    <property type="molecule type" value="Genomic_DNA"/>
</dbReference>
<dbReference type="GO" id="GO:0019674">
    <property type="term" value="P:NAD+ metabolic process"/>
    <property type="evidence" value="ECO:0007669"/>
    <property type="project" value="TreeGrafter"/>
</dbReference>
<comment type="similarity">
    <text evidence="1">Belongs to the NAD kinase family.</text>
</comment>
<dbReference type="Proteomes" id="UP000271098">
    <property type="component" value="Unassembled WGS sequence"/>
</dbReference>
<organism evidence="5">
    <name type="scientific">Gongylonema pulchrum</name>
    <dbReference type="NCBI Taxonomy" id="637853"/>
    <lineage>
        <taxon>Eukaryota</taxon>
        <taxon>Metazoa</taxon>
        <taxon>Ecdysozoa</taxon>
        <taxon>Nematoda</taxon>
        <taxon>Chromadorea</taxon>
        <taxon>Rhabditida</taxon>
        <taxon>Spirurina</taxon>
        <taxon>Spiruromorpha</taxon>
        <taxon>Spiruroidea</taxon>
        <taxon>Gongylonematidae</taxon>
        <taxon>Gongylonema</taxon>
    </lineage>
</organism>
<name>A0A183E7V7_9BILA</name>
<reference evidence="3 4" key="2">
    <citation type="submission" date="2018-11" db="EMBL/GenBank/DDBJ databases">
        <authorList>
            <consortium name="Pathogen Informatics"/>
        </authorList>
    </citation>
    <scope>NUCLEOTIDE SEQUENCE [LARGE SCALE GENOMIC DNA]</scope>
</reference>
<protein>
    <recommendedName>
        <fullName evidence="2">NAD(+) kinase</fullName>
        <ecNumber evidence="2">2.7.1.23</ecNumber>
    </recommendedName>
</protein>
<dbReference type="OrthoDB" id="185618at2759"/>
<dbReference type="GO" id="GO:0006741">
    <property type="term" value="P:NADP+ biosynthetic process"/>
    <property type="evidence" value="ECO:0007669"/>
    <property type="project" value="InterPro"/>
</dbReference>
<dbReference type="PANTHER" id="PTHR13158:SF5">
    <property type="entry name" value="NAD KINASE 2, MITOCHONDRIAL"/>
    <property type="match status" value="1"/>
</dbReference>
<keyword evidence="4" id="KW-1185">Reference proteome</keyword>
<dbReference type="PANTHER" id="PTHR13158">
    <property type="match status" value="1"/>
</dbReference>
<dbReference type="SUPFAM" id="SSF111331">
    <property type="entry name" value="NAD kinase/diacylglycerol kinase-like"/>
    <property type="match status" value="1"/>
</dbReference>
<dbReference type="Pfam" id="PF01513">
    <property type="entry name" value="NAD_kinase"/>
    <property type="match status" value="1"/>
</dbReference>
<evidence type="ECO:0000313" key="3">
    <source>
        <dbReference type="EMBL" id="VDN29068.1"/>
    </source>
</evidence>
<sequence length="177" mass="19421">MPFKFIHNGLFMQKTLGTSLRLGAPALLMDGALAAAAAAATVLPSSFSSTAKPSIIQRSTELTRRGSNYQRLRKRHEEHQQFLNIFVDELRSCGIETRTVQRFDYNDAAVSWADAVFSAGGDGTFLLAASKILSPDKPVIGINTDPIGSEGHLCLLKKLSHEYIKDALKRLLDGDFR</sequence>
<dbReference type="WBParaSite" id="GPUH_0001707001-mRNA-1">
    <property type="protein sequence ID" value="GPUH_0001707001-mRNA-1"/>
    <property type="gene ID" value="GPUH_0001707001"/>
</dbReference>
<reference evidence="5" key="1">
    <citation type="submission" date="2016-06" db="UniProtKB">
        <authorList>
            <consortium name="WormBaseParasite"/>
        </authorList>
    </citation>
    <scope>IDENTIFICATION</scope>
</reference>
<evidence type="ECO:0000256" key="2">
    <source>
        <dbReference type="ARBA" id="ARBA00012120"/>
    </source>
</evidence>
<evidence type="ECO:0000313" key="5">
    <source>
        <dbReference type="WBParaSite" id="GPUH_0001707001-mRNA-1"/>
    </source>
</evidence>
<dbReference type="Gene3D" id="3.40.50.10330">
    <property type="entry name" value="Probable inorganic polyphosphate/atp-NAD kinase, domain 1"/>
    <property type="match status" value="1"/>
</dbReference>
<dbReference type="AlphaFoldDB" id="A0A183E7V7"/>
<dbReference type="InterPro" id="IPR002504">
    <property type="entry name" value="NADK"/>
</dbReference>
<dbReference type="InterPro" id="IPR016064">
    <property type="entry name" value="NAD/diacylglycerol_kinase_sf"/>
</dbReference>
<gene>
    <name evidence="3" type="ORF">GPUH_LOCUS17048</name>
</gene>
<dbReference type="InterPro" id="IPR017438">
    <property type="entry name" value="ATP-NAD_kinase_N"/>
</dbReference>
<dbReference type="EC" id="2.7.1.23" evidence="2"/>
<accession>A0A183E7V7</accession>